<dbReference type="Pfam" id="PF00149">
    <property type="entry name" value="Metallophos"/>
    <property type="match status" value="1"/>
</dbReference>
<accession>A0A2R4A6S6</accession>
<dbReference type="AlphaFoldDB" id="A0A2R4A6S6"/>
<dbReference type="GO" id="GO:0097720">
    <property type="term" value="P:calcineurin-mediated signaling"/>
    <property type="evidence" value="ECO:0007669"/>
    <property type="project" value="InterPro"/>
</dbReference>
<comment type="similarity">
    <text evidence="1">Belongs to the PPP phosphatase family.</text>
</comment>
<evidence type="ECO:0000256" key="1">
    <source>
        <dbReference type="RuleBase" id="RU004273"/>
    </source>
</evidence>
<dbReference type="EMBL" id="MG836544">
    <property type="protein sequence ID" value="AVR59255.1"/>
    <property type="molecule type" value="mRNA"/>
</dbReference>
<dbReference type="Gene3D" id="3.60.21.10">
    <property type="match status" value="1"/>
</dbReference>
<evidence type="ECO:0000259" key="3">
    <source>
        <dbReference type="PROSITE" id="PS00125"/>
    </source>
</evidence>
<name>A0A2R4A6S6_GANLU</name>
<feature type="domain" description="Serine/threonine specific protein phosphatases" evidence="3">
    <location>
        <begin position="177"/>
        <end position="182"/>
    </location>
</feature>
<dbReference type="GO" id="GO:0033192">
    <property type="term" value="F:calmodulin-dependent protein phosphatase activity"/>
    <property type="evidence" value="ECO:0007669"/>
    <property type="project" value="InterPro"/>
</dbReference>
<dbReference type="SUPFAM" id="SSF56300">
    <property type="entry name" value="Metallo-dependent phosphatases"/>
    <property type="match status" value="1"/>
</dbReference>
<dbReference type="InterPro" id="IPR004843">
    <property type="entry name" value="Calcineurin-like_PHP"/>
</dbReference>
<dbReference type="EC" id="3.1.3.16" evidence="1"/>
<dbReference type="PANTHER" id="PTHR45673">
    <property type="entry name" value="SERINE/THREONINE-PROTEIN PHOSPHATASE 2B CATALYTIC SUBUNIT 1-RELATED"/>
    <property type="match status" value="1"/>
</dbReference>
<sequence length="668" mass="74334">MSHMAADNGYYSNAYHHVRSKQSVALLPTIEPSPGTSLQDRQAPHVTPPATHIPLDEDFYVYDTYTGRNRPNVELLREHFFHEGRISHEQAMFIIDQATDLMTREPNLVRVPGPVTVCGDIHGQYYDLMKILEIGGSFEENNYLFLGDYVDRGCFGIECLLYLYALKLYYPNRLYLLRGNHECRHLTEYFTFKRECWCISYILTVRVDIRLFSGLHKYSSEVYDACIKSFQALPITALVDGRFFCVHGGISPELETLRDLEHINRFEEPASKGLLCDLLWADPIPNFGHEIRLMSAPKACPQACRLWTTTPADAVTTSRTARSVFRLSDSVSDDLARAFQFLERNQLLGIFRGHEAQDAGYTMHRKTPTKKFPSVITVFSAPNYLDVYHNRGAVIKYKNKNITIRQYNATSHPYWLPNFMDAFTWSLPFVGAKITEMLLAILSVCSDQELESVSSEDDDAERARGFDDDDSDDDTRTVPDVPTSPTDLDRREVIRSKILAVGRMQRVFQLLREEAENATELLPTPGAVAAGITAPPSWAGGFSLAGAADALGVHGQQVRKMIRSFSDARASDRANERMPAAFDYTAPDALPLVPVPSMRIPGLELAEDDVDAGAGGSGGAGGGGGSGRRGMEELIKKALEEEGLGDGGMVERLANKIAGGRKGGGRRR</sequence>
<keyword evidence="1" id="KW-0378">Hydrolase</keyword>
<dbReference type="SMART" id="SM00156">
    <property type="entry name" value="PP2Ac"/>
    <property type="match status" value="1"/>
</dbReference>
<feature type="region of interest" description="Disordered" evidence="2">
    <location>
        <begin position="608"/>
        <end position="631"/>
    </location>
</feature>
<dbReference type="InterPro" id="IPR029052">
    <property type="entry name" value="Metallo-depent_PP-like"/>
</dbReference>
<comment type="catalytic activity">
    <reaction evidence="1">
        <text>O-phospho-L-threonyl-[protein] + H2O = L-threonyl-[protein] + phosphate</text>
        <dbReference type="Rhea" id="RHEA:47004"/>
        <dbReference type="Rhea" id="RHEA-COMP:11060"/>
        <dbReference type="Rhea" id="RHEA-COMP:11605"/>
        <dbReference type="ChEBI" id="CHEBI:15377"/>
        <dbReference type="ChEBI" id="CHEBI:30013"/>
        <dbReference type="ChEBI" id="CHEBI:43474"/>
        <dbReference type="ChEBI" id="CHEBI:61977"/>
        <dbReference type="EC" id="3.1.3.16"/>
    </reaction>
</comment>
<protein>
    <recommendedName>
        <fullName evidence="1">Serine/threonine-protein phosphatase</fullName>
        <ecNumber evidence="1">3.1.3.16</ecNumber>
    </recommendedName>
</protein>
<feature type="compositionally biased region" description="Gly residues" evidence="2">
    <location>
        <begin position="613"/>
        <end position="628"/>
    </location>
</feature>
<proteinExistence type="evidence at transcript level"/>
<dbReference type="PRINTS" id="PR00114">
    <property type="entry name" value="STPHPHTASE"/>
</dbReference>
<feature type="region of interest" description="Disordered" evidence="2">
    <location>
        <begin position="29"/>
        <end position="49"/>
    </location>
</feature>
<evidence type="ECO:0000313" key="4">
    <source>
        <dbReference type="EMBL" id="AVR59255.1"/>
    </source>
</evidence>
<feature type="region of interest" description="Disordered" evidence="2">
    <location>
        <begin position="452"/>
        <end position="487"/>
    </location>
</feature>
<dbReference type="PROSITE" id="PS00125">
    <property type="entry name" value="SER_THR_PHOSPHATASE"/>
    <property type="match status" value="1"/>
</dbReference>
<dbReference type="InterPro" id="IPR006186">
    <property type="entry name" value="Ser/Thr-sp_prot-phosphatase"/>
</dbReference>
<organism evidence="4">
    <name type="scientific">Ganoderma lucidum</name>
    <name type="common">Ling zhi medicinal fungus</name>
    <name type="synonym">Bracket fungus</name>
    <dbReference type="NCBI Taxonomy" id="5315"/>
    <lineage>
        <taxon>Eukaryota</taxon>
        <taxon>Fungi</taxon>
        <taxon>Dikarya</taxon>
        <taxon>Basidiomycota</taxon>
        <taxon>Agaricomycotina</taxon>
        <taxon>Agaricomycetes</taxon>
        <taxon>Polyporales</taxon>
        <taxon>Polyporaceae</taxon>
        <taxon>Ganoderma</taxon>
    </lineage>
</organism>
<reference evidence="4" key="1">
    <citation type="submission" date="2018-01" db="EMBL/GenBank/DDBJ databases">
        <title>The regulation of putrescine on heat stress induced ganoderic acid biosynthesis in Ganoderma lucidum.</title>
        <authorList>
            <person name="Wu C.G."/>
            <person name="Tian J.L."/>
        </authorList>
    </citation>
    <scope>NUCLEOTIDE SEQUENCE</scope>
    <source>
        <strain evidence="4">ACCC53264</strain>
    </source>
</reference>
<evidence type="ECO:0000256" key="2">
    <source>
        <dbReference type="SAM" id="MobiDB-lite"/>
    </source>
</evidence>
<dbReference type="InterPro" id="IPR043360">
    <property type="entry name" value="PP2B"/>
</dbReference>